<reference evidence="2" key="1">
    <citation type="submission" date="2022-11" db="UniProtKB">
        <authorList>
            <consortium name="WormBaseParasite"/>
        </authorList>
    </citation>
    <scope>IDENTIFICATION</scope>
</reference>
<accession>A0A914D4F7</accession>
<proteinExistence type="predicted"/>
<keyword evidence="1" id="KW-1185">Reference proteome</keyword>
<protein>
    <submittedName>
        <fullName evidence="2">Uncharacterized protein</fullName>
    </submittedName>
</protein>
<dbReference type="WBParaSite" id="ACRNAN_scaffold189.g21208.t1">
    <property type="protein sequence ID" value="ACRNAN_scaffold189.g21208.t1"/>
    <property type="gene ID" value="ACRNAN_scaffold189.g21208"/>
</dbReference>
<sequence>MIEEEELKFMHDGKEHSQLVRHYKDVDSDAEPLDIFRRCLISNLSINIDLNHASFLKEFYQRFLMSLNPETVCQVQLEYKKELFPWVEDMKQLGIWYIKTEKDKEDEWKMYEKVRQDGWSLRVSWSLSQGSSRYISLYRLTWKFDIFKRE</sequence>
<organism evidence="1 2">
    <name type="scientific">Acrobeloides nanus</name>
    <dbReference type="NCBI Taxonomy" id="290746"/>
    <lineage>
        <taxon>Eukaryota</taxon>
        <taxon>Metazoa</taxon>
        <taxon>Ecdysozoa</taxon>
        <taxon>Nematoda</taxon>
        <taxon>Chromadorea</taxon>
        <taxon>Rhabditida</taxon>
        <taxon>Tylenchina</taxon>
        <taxon>Cephalobomorpha</taxon>
        <taxon>Cephaloboidea</taxon>
        <taxon>Cephalobidae</taxon>
        <taxon>Acrobeloides</taxon>
    </lineage>
</organism>
<evidence type="ECO:0000313" key="1">
    <source>
        <dbReference type="Proteomes" id="UP000887540"/>
    </source>
</evidence>
<evidence type="ECO:0000313" key="2">
    <source>
        <dbReference type="WBParaSite" id="ACRNAN_scaffold189.g21208.t1"/>
    </source>
</evidence>
<dbReference type="AlphaFoldDB" id="A0A914D4F7"/>
<name>A0A914D4F7_9BILA</name>
<dbReference type="Proteomes" id="UP000887540">
    <property type="component" value="Unplaced"/>
</dbReference>